<keyword evidence="3" id="KW-1185">Reference proteome</keyword>
<evidence type="ECO:0000313" key="2">
    <source>
        <dbReference type="EnsemblPlants" id="HORVU.MOREX.r3.6HG0546730.1.CDS1"/>
    </source>
</evidence>
<evidence type="ECO:0000259" key="1">
    <source>
        <dbReference type="PROSITE" id="PS50878"/>
    </source>
</evidence>
<dbReference type="Proteomes" id="UP000011116">
    <property type="component" value="Chromosome 6H"/>
</dbReference>
<evidence type="ECO:0000313" key="3">
    <source>
        <dbReference type="Proteomes" id="UP000011116"/>
    </source>
</evidence>
<accession>A0A8I6YYT3</accession>
<sequence length="322" mass="35745">MNNVLTAEYTREEVKAALDHIGDLKSPGPDGMPAIVFKRHWHFMGDHVVQEVLKVLNGDTFPKGWSSTTIVLIPKVKNPRRIKDLRPISLCNVVYKLVSKVIANRLKIVLPQVISENQSAFVPGRLITDNVLIAYEVSHYLMNKRNGTSGVAAVKADMSKAYDRVEWSFLEAMLGKLGFSNGWIALVMKCVTTVSYQIKVNGTFTQQFCPSRGLRQGDPLSPYLFVICAEGLSALLRHAEEQGVLYGVKICPRAPCVSHLLFADDSMLLIRAQQQEATALHNILQLYEACSGQCINTEKSAIMFSPNTQDQDRIAVKDALAI</sequence>
<feature type="domain" description="Reverse transcriptase" evidence="1">
    <location>
        <begin position="54"/>
        <end position="322"/>
    </location>
</feature>
<dbReference type="Pfam" id="PF00078">
    <property type="entry name" value="RVT_1"/>
    <property type="match status" value="1"/>
</dbReference>
<dbReference type="PROSITE" id="PS50878">
    <property type="entry name" value="RT_POL"/>
    <property type="match status" value="1"/>
</dbReference>
<dbReference type="PANTHER" id="PTHR46890">
    <property type="entry name" value="NON-LTR RETROLELEMENT REVERSE TRANSCRIPTASE-LIKE PROTEIN-RELATED"/>
    <property type="match status" value="1"/>
</dbReference>
<dbReference type="Gramene" id="HORVU.MOREX.r3.6HG0546730.1">
    <property type="protein sequence ID" value="HORVU.MOREX.r3.6HG0546730.1.CDS1"/>
    <property type="gene ID" value="HORVU.MOREX.r3.6HG0546730"/>
</dbReference>
<name>A0A8I6YYT3_HORVV</name>
<organism evidence="2 3">
    <name type="scientific">Hordeum vulgare subsp. vulgare</name>
    <name type="common">Domesticated barley</name>
    <dbReference type="NCBI Taxonomy" id="112509"/>
    <lineage>
        <taxon>Eukaryota</taxon>
        <taxon>Viridiplantae</taxon>
        <taxon>Streptophyta</taxon>
        <taxon>Embryophyta</taxon>
        <taxon>Tracheophyta</taxon>
        <taxon>Spermatophyta</taxon>
        <taxon>Magnoliopsida</taxon>
        <taxon>Liliopsida</taxon>
        <taxon>Poales</taxon>
        <taxon>Poaceae</taxon>
        <taxon>BOP clade</taxon>
        <taxon>Pooideae</taxon>
        <taxon>Triticodae</taxon>
        <taxon>Triticeae</taxon>
        <taxon>Hordeinae</taxon>
        <taxon>Hordeum</taxon>
    </lineage>
</organism>
<dbReference type="InterPro" id="IPR043502">
    <property type="entry name" value="DNA/RNA_pol_sf"/>
</dbReference>
<dbReference type="EnsemblPlants" id="HORVU.MOREX.r3.6HG0546730.1">
    <property type="protein sequence ID" value="HORVU.MOREX.r3.6HG0546730.1.CDS1"/>
    <property type="gene ID" value="HORVU.MOREX.r3.6HG0546730"/>
</dbReference>
<dbReference type="SMR" id="A0A8I6YYT3"/>
<reference evidence="2" key="2">
    <citation type="submission" date="2020-10" db="EMBL/GenBank/DDBJ databases">
        <authorList>
            <person name="Scholz U."/>
            <person name="Mascher M."/>
            <person name="Fiebig A."/>
        </authorList>
    </citation>
    <scope>NUCLEOTIDE SEQUENCE [LARGE SCALE GENOMIC DNA]</scope>
    <source>
        <strain evidence="2">cv. Morex</strain>
    </source>
</reference>
<dbReference type="PANTHER" id="PTHR46890:SF48">
    <property type="entry name" value="RNA-DIRECTED DNA POLYMERASE"/>
    <property type="match status" value="1"/>
</dbReference>
<proteinExistence type="predicted"/>
<reference evidence="2" key="3">
    <citation type="submission" date="2022-01" db="UniProtKB">
        <authorList>
            <consortium name="EnsemblPlants"/>
        </authorList>
    </citation>
    <scope>IDENTIFICATION</scope>
    <source>
        <strain evidence="2">subsp. vulgare</strain>
    </source>
</reference>
<reference evidence="3" key="1">
    <citation type="journal article" date="2012" name="Nature">
        <title>A physical, genetic and functional sequence assembly of the barley genome.</title>
        <authorList>
            <consortium name="The International Barley Genome Sequencing Consortium"/>
            <person name="Mayer K.F."/>
            <person name="Waugh R."/>
            <person name="Brown J.W."/>
            <person name="Schulman A."/>
            <person name="Langridge P."/>
            <person name="Platzer M."/>
            <person name="Fincher G.B."/>
            <person name="Muehlbauer G.J."/>
            <person name="Sato K."/>
            <person name="Close T.J."/>
            <person name="Wise R.P."/>
            <person name="Stein N."/>
        </authorList>
    </citation>
    <scope>NUCLEOTIDE SEQUENCE [LARGE SCALE GENOMIC DNA]</scope>
    <source>
        <strain evidence="3">cv. Morex</strain>
    </source>
</reference>
<dbReference type="InterPro" id="IPR052343">
    <property type="entry name" value="Retrotransposon-Effector_Assoc"/>
</dbReference>
<dbReference type="InterPro" id="IPR000477">
    <property type="entry name" value="RT_dom"/>
</dbReference>
<protein>
    <recommendedName>
        <fullName evidence="1">Reverse transcriptase domain-containing protein</fullName>
    </recommendedName>
</protein>
<dbReference type="CDD" id="cd01650">
    <property type="entry name" value="RT_nLTR_like"/>
    <property type="match status" value="1"/>
</dbReference>
<dbReference type="AlphaFoldDB" id="A0A8I6YYT3"/>
<dbReference type="SUPFAM" id="SSF56672">
    <property type="entry name" value="DNA/RNA polymerases"/>
    <property type="match status" value="1"/>
</dbReference>